<evidence type="ECO:0000313" key="5">
    <source>
        <dbReference type="EMBL" id="MDZ5597049.1"/>
    </source>
</evidence>
<dbReference type="Gene3D" id="3.40.50.2300">
    <property type="match status" value="2"/>
</dbReference>
<organism evidence="6 9">
    <name type="scientific">Enterococcus cecorum</name>
    <dbReference type="NCBI Taxonomy" id="44008"/>
    <lineage>
        <taxon>Bacteria</taxon>
        <taxon>Bacillati</taxon>
        <taxon>Bacillota</taxon>
        <taxon>Bacilli</taxon>
        <taxon>Lactobacillales</taxon>
        <taxon>Enterococcaceae</taxon>
        <taxon>Enterococcus</taxon>
    </lineage>
</organism>
<feature type="domain" description="HTH gntR-type" evidence="4">
    <location>
        <begin position="2"/>
        <end position="70"/>
    </location>
</feature>
<evidence type="ECO:0000256" key="2">
    <source>
        <dbReference type="ARBA" id="ARBA00023125"/>
    </source>
</evidence>
<comment type="caution">
    <text evidence="6">The sequence shown here is derived from an EMBL/GenBank/DDBJ whole genome shotgun (WGS) entry which is preliminary data.</text>
</comment>
<dbReference type="PANTHER" id="PTHR30146">
    <property type="entry name" value="LACI-RELATED TRANSCRIPTIONAL REPRESSOR"/>
    <property type="match status" value="1"/>
</dbReference>
<reference evidence="5" key="4">
    <citation type="submission" date="2023-12" db="EMBL/GenBank/DDBJ databases">
        <title>Molecular genomic analyses of Enterococcus cecorum from sepsis oubreaks in broilers.</title>
        <authorList>
            <person name="Rhoads D."/>
            <person name="Alrubaye A."/>
        </authorList>
    </citation>
    <scope>NUCLEOTIDE SEQUENCE</scope>
    <source>
        <strain evidence="5">1755</strain>
    </source>
</reference>
<dbReference type="EMBL" id="JAXOGL010000002">
    <property type="protein sequence ID" value="MDZ5597049.1"/>
    <property type="molecule type" value="Genomic_DNA"/>
</dbReference>
<dbReference type="InterPro" id="IPR028082">
    <property type="entry name" value="Peripla_BP_I"/>
</dbReference>
<dbReference type="PRINTS" id="PR00035">
    <property type="entry name" value="HTHGNTR"/>
</dbReference>
<evidence type="ECO:0000256" key="1">
    <source>
        <dbReference type="ARBA" id="ARBA00023015"/>
    </source>
</evidence>
<reference evidence="8" key="1">
    <citation type="submission" date="2017-04" db="EMBL/GenBank/DDBJ databases">
        <title>Function of individual gut microbiota members based on whole genome sequencing of pure cultures obtained from chicken caecum.</title>
        <authorList>
            <person name="Medvecky M."/>
            <person name="Cejkova D."/>
            <person name="Polansky O."/>
            <person name="Karasova D."/>
            <person name="Kubasova T."/>
            <person name="Cizek A."/>
            <person name="Rychlik I."/>
        </authorList>
    </citation>
    <scope>NUCLEOTIDE SEQUENCE [LARGE SCALE GENOMIC DNA]</scope>
    <source>
        <strain evidence="8">An144</strain>
    </source>
</reference>
<dbReference type="EMBL" id="JABAFV010000003">
    <property type="protein sequence ID" value="NME49208.1"/>
    <property type="molecule type" value="Genomic_DNA"/>
</dbReference>
<dbReference type="PANTHER" id="PTHR30146:SF109">
    <property type="entry name" value="HTH-TYPE TRANSCRIPTIONAL REGULATOR GALS"/>
    <property type="match status" value="1"/>
</dbReference>
<evidence type="ECO:0000256" key="3">
    <source>
        <dbReference type="ARBA" id="ARBA00023163"/>
    </source>
</evidence>
<dbReference type="Proteomes" id="UP001290582">
    <property type="component" value="Unassembled WGS sequence"/>
</dbReference>
<gene>
    <name evidence="7" type="ORF">B5E88_02085</name>
    <name evidence="6" type="ORF">HF857_02885</name>
    <name evidence="5" type="ORF">U1294_02250</name>
</gene>
<name>A0A0I9W705_9ENTE</name>
<accession>A0A0I9W705</accession>
<evidence type="ECO:0000313" key="8">
    <source>
        <dbReference type="Proteomes" id="UP000196074"/>
    </source>
</evidence>
<dbReference type="Proteomes" id="UP000588071">
    <property type="component" value="Unassembled WGS sequence"/>
</dbReference>
<dbReference type="GO" id="GO:0000976">
    <property type="term" value="F:transcription cis-regulatory region binding"/>
    <property type="evidence" value="ECO:0007669"/>
    <property type="project" value="TreeGrafter"/>
</dbReference>
<keyword evidence="2 5" id="KW-0238">DNA-binding</keyword>
<evidence type="ECO:0000313" key="6">
    <source>
        <dbReference type="EMBL" id="NME49208.1"/>
    </source>
</evidence>
<dbReference type="EMBL" id="NFLC01000002">
    <property type="protein sequence ID" value="OUQ11672.1"/>
    <property type="molecule type" value="Genomic_DNA"/>
</dbReference>
<dbReference type="PROSITE" id="PS50949">
    <property type="entry name" value="HTH_GNTR"/>
    <property type="match status" value="1"/>
</dbReference>
<dbReference type="CDD" id="cd06267">
    <property type="entry name" value="PBP1_LacI_sugar_binding-like"/>
    <property type="match status" value="1"/>
</dbReference>
<protein>
    <submittedName>
        <fullName evidence="7">GntR family transcriptional regulator</fullName>
    </submittedName>
    <submittedName>
        <fullName evidence="5">LacI family DNA-binding transcriptional regulator</fullName>
    </submittedName>
    <submittedName>
        <fullName evidence="6">LacI family transcriptional regulator</fullName>
    </submittedName>
</protein>
<evidence type="ECO:0000313" key="9">
    <source>
        <dbReference type="Proteomes" id="UP000588071"/>
    </source>
</evidence>
<dbReference type="Proteomes" id="UP000196074">
    <property type="component" value="Unassembled WGS sequence"/>
</dbReference>
<reference evidence="7" key="2">
    <citation type="journal article" date="2018" name="BMC Genomics">
        <title>Whole genome sequencing and function prediction of 133 gut anaerobes isolated from chicken caecum in pure cultures.</title>
        <authorList>
            <person name="Medvecky M."/>
            <person name="Cejkova D."/>
            <person name="Polansky O."/>
            <person name="Karasova D."/>
            <person name="Kubasova T."/>
            <person name="Cizek A."/>
            <person name="Rychlik I."/>
        </authorList>
    </citation>
    <scope>NUCLEOTIDE SEQUENCE</scope>
    <source>
        <strain evidence="7">An144</strain>
    </source>
</reference>
<reference evidence="6 9" key="3">
    <citation type="submission" date="2020-04" db="EMBL/GenBank/DDBJ databases">
        <authorList>
            <person name="Hitch T.C.A."/>
            <person name="Wylensek D."/>
            <person name="Clavel T."/>
        </authorList>
    </citation>
    <scope>NUCLEOTIDE SEQUENCE [LARGE SCALE GENOMIC DNA]</scope>
    <source>
        <strain evidence="6 9">WCA-380-WT-3C</strain>
    </source>
</reference>
<dbReference type="InterPro" id="IPR000524">
    <property type="entry name" value="Tscrpt_reg_HTH_GntR"/>
</dbReference>
<dbReference type="Pfam" id="PF13377">
    <property type="entry name" value="Peripla_BP_3"/>
    <property type="match status" value="1"/>
</dbReference>
<dbReference type="InterPro" id="IPR036388">
    <property type="entry name" value="WH-like_DNA-bd_sf"/>
</dbReference>
<proteinExistence type="predicted"/>
<keyword evidence="3" id="KW-0804">Transcription</keyword>
<dbReference type="GeneID" id="60872372"/>
<keyword evidence="1" id="KW-0805">Transcription regulation</keyword>
<evidence type="ECO:0000259" key="4">
    <source>
        <dbReference type="PROSITE" id="PS50949"/>
    </source>
</evidence>
<dbReference type="Gene3D" id="1.10.10.10">
    <property type="entry name" value="Winged helix-like DNA-binding domain superfamily/Winged helix DNA-binding domain"/>
    <property type="match status" value="1"/>
</dbReference>
<sequence>MEPLYLKILNDLKKKIFDGELRPGDQLPTEKELSETYKVSRITSKRALSELEKNGLIERTRGKGSFVKKLENKVTNKKILLVLPFTDDFALGNLSGSILSVTQEANYELSIVTHNYLNDITITELQNNFDGIIYYANNDNQHLDLLFTLNQTNFPTILLDKEIPDLNLPTFLSDNFAGGIAATNYFVELGHKNIAYLFGNHEHPQSARQRYLGYIQSIINNTLPFHTAYNEDIYDEKKLIKYIHKNHITAIVCENDVVAIQSMRHLKNNKLSIPDDLSIIGFDDIQAAQLVDPQLTTISQDFHTIGKKAGQAILQWIETKQKPSGQKVPIHLIIRESTKEATND</sequence>
<dbReference type="SUPFAM" id="SSF53822">
    <property type="entry name" value="Periplasmic binding protein-like I"/>
    <property type="match status" value="1"/>
</dbReference>
<dbReference type="Pfam" id="PF00392">
    <property type="entry name" value="GntR"/>
    <property type="match status" value="1"/>
</dbReference>
<dbReference type="RefSeq" id="WP_016251009.1">
    <property type="nucleotide sequence ID" value="NZ_JABAFV010000003.1"/>
</dbReference>
<dbReference type="CDD" id="cd07377">
    <property type="entry name" value="WHTH_GntR"/>
    <property type="match status" value="1"/>
</dbReference>
<dbReference type="InterPro" id="IPR046335">
    <property type="entry name" value="LacI/GalR-like_sensor"/>
</dbReference>
<dbReference type="SMART" id="SM00345">
    <property type="entry name" value="HTH_GNTR"/>
    <property type="match status" value="1"/>
</dbReference>
<dbReference type="InterPro" id="IPR036390">
    <property type="entry name" value="WH_DNA-bd_sf"/>
</dbReference>
<dbReference type="AlphaFoldDB" id="A0A0I9W705"/>
<dbReference type="SUPFAM" id="SSF46785">
    <property type="entry name" value="Winged helix' DNA-binding domain"/>
    <property type="match status" value="1"/>
</dbReference>
<evidence type="ECO:0000313" key="7">
    <source>
        <dbReference type="EMBL" id="OUQ11672.1"/>
    </source>
</evidence>
<dbReference type="GO" id="GO:0003700">
    <property type="term" value="F:DNA-binding transcription factor activity"/>
    <property type="evidence" value="ECO:0007669"/>
    <property type="project" value="InterPro"/>
</dbReference>